<keyword evidence="8" id="KW-1133">Transmembrane helix</keyword>
<comment type="similarity">
    <text evidence="1 7">Belongs to the phospholipase B-like family.</text>
</comment>
<sequence>MLKVVGASWFQTRVSTCIVGAVLGLGVLAIIMGEMNHTDDDGIYSASVSWRKEAGFHIDFWGQGNELEEIPYGVGRAYYKQDIDTTGWAVLEAETRPEYPDWVQAYAAGLLEGSLTWQLIYWHWLNSVDDVCKDFEEFCNQVRGFIDENSEWIKKIAEERGKKDPFWHQ</sequence>
<comment type="caution">
    <text evidence="9">The sequence shown here is derived from an EMBL/GenBank/DDBJ whole genome shotgun (WGS) entry which is preliminary data.</text>
</comment>
<reference evidence="9" key="2">
    <citation type="submission" date="2023-05" db="EMBL/GenBank/DDBJ databases">
        <authorList>
            <person name="Fouks B."/>
        </authorList>
    </citation>
    <scope>NUCLEOTIDE SEQUENCE</scope>
    <source>
        <strain evidence="9">Stay&amp;Tobe</strain>
        <tissue evidence="9">Testes</tissue>
    </source>
</reference>
<dbReference type="EMBL" id="JASPKZ010001239">
    <property type="protein sequence ID" value="KAJ9598183.1"/>
    <property type="molecule type" value="Genomic_DNA"/>
</dbReference>
<evidence type="ECO:0000313" key="10">
    <source>
        <dbReference type="Proteomes" id="UP001233999"/>
    </source>
</evidence>
<dbReference type="GO" id="GO:0004620">
    <property type="term" value="F:phospholipase activity"/>
    <property type="evidence" value="ECO:0007669"/>
    <property type="project" value="InterPro"/>
</dbReference>
<protein>
    <recommendedName>
        <fullName evidence="7">Phospholipase B-like</fullName>
        <ecNumber evidence="7">3.1.1.-</ecNumber>
    </recommendedName>
</protein>
<keyword evidence="3 7" id="KW-0378">Hydrolase</keyword>
<evidence type="ECO:0000313" key="9">
    <source>
        <dbReference type="EMBL" id="KAJ9598183.1"/>
    </source>
</evidence>
<keyword evidence="8" id="KW-0472">Membrane</keyword>
<gene>
    <name evidence="9" type="ORF">L9F63_011132</name>
</gene>
<dbReference type="GO" id="GO:0005576">
    <property type="term" value="C:extracellular region"/>
    <property type="evidence" value="ECO:0007669"/>
    <property type="project" value="TreeGrafter"/>
</dbReference>
<proteinExistence type="inferred from homology"/>
<keyword evidence="4 7" id="KW-0442">Lipid degradation</keyword>
<dbReference type="Proteomes" id="UP001233999">
    <property type="component" value="Unassembled WGS sequence"/>
</dbReference>
<reference evidence="9" key="1">
    <citation type="journal article" date="2023" name="IScience">
        <title>Live-bearing cockroach genome reveals convergent evolutionary mechanisms linked to viviparity in insects and beyond.</title>
        <authorList>
            <person name="Fouks B."/>
            <person name="Harrison M.C."/>
            <person name="Mikhailova A.A."/>
            <person name="Marchal E."/>
            <person name="English S."/>
            <person name="Carruthers M."/>
            <person name="Jennings E.C."/>
            <person name="Chiamaka E.L."/>
            <person name="Frigard R.A."/>
            <person name="Pippel M."/>
            <person name="Attardo G.M."/>
            <person name="Benoit J.B."/>
            <person name="Bornberg-Bauer E."/>
            <person name="Tobe S.S."/>
        </authorList>
    </citation>
    <scope>NUCLEOTIDE SEQUENCE</scope>
    <source>
        <strain evidence="9">Stay&amp;Tobe</strain>
    </source>
</reference>
<dbReference type="AlphaFoldDB" id="A0AAD8EPU5"/>
<feature type="transmembrane region" description="Helical" evidence="8">
    <location>
        <begin position="12"/>
        <end position="31"/>
    </location>
</feature>
<dbReference type="EC" id="3.1.1.-" evidence="7"/>
<accession>A0AAD8EPU5</accession>
<name>A0AAD8EPU5_DIPPU</name>
<evidence type="ECO:0000256" key="1">
    <source>
        <dbReference type="ARBA" id="ARBA00007835"/>
    </source>
</evidence>
<comment type="function">
    <text evidence="7">Putative phospholipase.</text>
</comment>
<evidence type="ECO:0000256" key="6">
    <source>
        <dbReference type="ARBA" id="ARBA00023180"/>
    </source>
</evidence>
<keyword evidence="10" id="KW-1185">Reference proteome</keyword>
<dbReference type="PANTHER" id="PTHR12370:SF3">
    <property type="entry name" value="PHOSPHOLIPASE B-LIKE 2-RELATED"/>
    <property type="match status" value="1"/>
</dbReference>
<keyword evidence="8" id="KW-0812">Transmembrane</keyword>
<dbReference type="GO" id="GO:0009395">
    <property type="term" value="P:phospholipid catabolic process"/>
    <property type="evidence" value="ECO:0007669"/>
    <property type="project" value="TreeGrafter"/>
</dbReference>
<organism evidence="9 10">
    <name type="scientific">Diploptera punctata</name>
    <name type="common">Pacific beetle cockroach</name>
    <dbReference type="NCBI Taxonomy" id="6984"/>
    <lineage>
        <taxon>Eukaryota</taxon>
        <taxon>Metazoa</taxon>
        <taxon>Ecdysozoa</taxon>
        <taxon>Arthropoda</taxon>
        <taxon>Hexapoda</taxon>
        <taxon>Insecta</taxon>
        <taxon>Pterygota</taxon>
        <taxon>Neoptera</taxon>
        <taxon>Polyneoptera</taxon>
        <taxon>Dictyoptera</taxon>
        <taxon>Blattodea</taxon>
        <taxon>Blaberoidea</taxon>
        <taxon>Blaberidae</taxon>
        <taxon>Diplopterinae</taxon>
        <taxon>Diploptera</taxon>
    </lineage>
</organism>
<evidence type="ECO:0000256" key="7">
    <source>
        <dbReference type="RuleBase" id="RU364138"/>
    </source>
</evidence>
<keyword evidence="5 7" id="KW-0443">Lipid metabolism</keyword>
<dbReference type="Pfam" id="PF04916">
    <property type="entry name" value="Phospholip_B"/>
    <property type="match status" value="1"/>
</dbReference>
<evidence type="ECO:0000256" key="5">
    <source>
        <dbReference type="ARBA" id="ARBA00023098"/>
    </source>
</evidence>
<keyword evidence="6" id="KW-0325">Glycoprotein</keyword>
<keyword evidence="2" id="KW-0732">Signal</keyword>
<evidence type="ECO:0000256" key="2">
    <source>
        <dbReference type="ARBA" id="ARBA00022729"/>
    </source>
</evidence>
<evidence type="ECO:0000256" key="8">
    <source>
        <dbReference type="SAM" id="Phobius"/>
    </source>
</evidence>
<dbReference type="Gene3D" id="3.60.60.30">
    <property type="match status" value="1"/>
</dbReference>
<dbReference type="PANTHER" id="PTHR12370">
    <property type="entry name" value="PHOSPHOLIPASE B-RELATED"/>
    <property type="match status" value="1"/>
</dbReference>
<dbReference type="InterPro" id="IPR007000">
    <property type="entry name" value="PLipase_B-like"/>
</dbReference>
<feature type="non-terminal residue" evidence="9">
    <location>
        <position position="169"/>
    </location>
</feature>
<evidence type="ECO:0000256" key="3">
    <source>
        <dbReference type="ARBA" id="ARBA00022801"/>
    </source>
</evidence>
<evidence type="ECO:0000256" key="4">
    <source>
        <dbReference type="ARBA" id="ARBA00022963"/>
    </source>
</evidence>